<dbReference type="PROSITE" id="PS50817">
    <property type="entry name" value="INTEIN_N_TER"/>
    <property type="match status" value="1"/>
</dbReference>
<dbReference type="InterPro" id="IPR006141">
    <property type="entry name" value="Intein_N"/>
</dbReference>
<reference evidence="2 3" key="1">
    <citation type="journal article" date="2015" name="Nature">
        <title>rRNA introns, odd ribosomes, and small enigmatic genomes across a large radiation of phyla.</title>
        <authorList>
            <person name="Brown C.T."/>
            <person name="Hug L.A."/>
            <person name="Thomas B.C."/>
            <person name="Sharon I."/>
            <person name="Castelle C.J."/>
            <person name="Singh A."/>
            <person name="Wilkins M.J."/>
            <person name="Williams K.H."/>
            <person name="Banfield J.F."/>
        </authorList>
    </citation>
    <scope>NUCLEOTIDE SEQUENCE [LARGE SCALE GENOMIC DNA]</scope>
</reference>
<gene>
    <name evidence="2" type="ORF">UT24_C0022G0005</name>
</gene>
<dbReference type="CDD" id="cd00081">
    <property type="entry name" value="Hint"/>
    <property type="match status" value="1"/>
</dbReference>
<dbReference type="Proteomes" id="UP000033881">
    <property type="component" value="Unassembled WGS sequence"/>
</dbReference>
<sequence length="173" mass="19184">MRLLRNLQVPTGNILVVEGELGPLEIVSLGDYGKEVNLKADFLGLQRDLGEVKHTTLLPLTEKWVITISTQYGCSQNCKFCSPAGTKVNTPFGEQDIETLKPGNLVLGFNEQTQTIRVNEIAEVFERNYSGELICIALENGKSIKLTVDHDVYTQNGLKKAAELTEKDEIISF</sequence>
<dbReference type="NCBIfam" id="TIGR01445">
    <property type="entry name" value="intein_Nterm"/>
    <property type="match status" value="1"/>
</dbReference>
<dbReference type="InterPro" id="IPR036844">
    <property type="entry name" value="Hint_dom_sf"/>
</dbReference>
<evidence type="ECO:0000259" key="1">
    <source>
        <dbReference type="SMART" id="SM00306"/>
    </source>
</evidence>
<organism evidence="2 3">
    <name type="scientific">Candidatus Woesebacteria bacterium GW2011_GWB1_39_12</name>
    <dbReference type="NCBI Taxonomy" id="1618574"/>
    <lineage>
        <taxon>Bacteria</taxon>
        <taxon>Candidatus Woeseibacteriota</taxon>
    </lineage>
</organism>
<feature type="domain" description="Hint" evidence="1">
    <location>
        <begin position="79"/>
        <end position="173"/>
    </location>
</feature>
<accession>A0A0G0PP07</accession>
<dbReference type="Gene3D" id="3.20.20.70">
    <property type="entry name" value="Aldolase class I"/>
    <property type="match status" value="1"/>
</dbReference>
<dbReference type="Gene3D" id="2.170.16.10">
    <property type="entry name" value="Hedgehog/Intein (Hint) domain"/>
    <property type="match status" value="1"/>
</dbReference>
<dbReference type="InterPro" id="IPR003587">
    <property type="entry name" value="Hint_dom_N"/>
</dbReference>
<protein>
    <submittedName>
        <fullName evidence="2">Fe-S-cluster redox protein</fullName>
    </submittedName>
</protein>
<dbReference type="AlphaFoldDB" id="A0A0G0PP07"/>
<dbReference type="EMBL" id="LBWB01000022">
    <property type="protein sequence ID" value="KKQ99884.1"/>
    <property type="molecule type" value="Genomic_DNA"/>
</dbReference>
<evidence type="ECO:0000313" key="2">
    <source>
        <dbReference type="EMBL" id="KKQ99884.1"/>
    </source>
</evidence>
<dbReference type="InterPro" id="IPR013785">
    <property type="entry name" value="Aldolase_TIM"/>
</dbReference>
<dbReference type="STRING" id="1618574.UT24_C0022G0005"/>
<proteinExistence type="predicted"/>
<dbReference type="GO" id="GO:0016539">
    <property type="term" value="P:intein-mediated protein splicing"/>
    <property type="evidence" value="ECO:0007669"/>
    <property type="project" value="InterPro"/>
</dbReference>
<evidence type="ECO:0000313" key="3">
    <source>
        <dbReference type="Proteomes" id="UP000033881"/>
    </source>
</evidence>
<dbReference type="SMART" id="SM00306">
    <property type="entry name" value="HintN"/>
    <property type="match status" value="1"/>
</dbReference>
<name>A0A0G0PP07_9BACT</name>
<dbReference type="SUPFAM" id="SSF51294">
    <property type="entry name" value="Hedgehog/intein (Hint) domain"/>
    <property type="match status" value="1"/>
</dbReference>
<comment type="caution">
    <text evidence="2">The sequence shown here is derived from an EMBL/GenBank/DDBJ whole genome shotgun (WGS) entry which is preliminary data.</text>
</comment>